<feature type="region of interest" description="Disordered" evidence="4">
    <location>
        <begin position="532"/>
        <end position="570"/>
    </location>
</feature>
<dbReference type="Pfam" id="PF01595">
    <property type="entry name" value="CNNM"/>
    <property type="match status" value="1"/>
</dbReference>
<dbReference type="SUPFAM" id="SSF54631">
    <property type="entry name" value="CBS-domain pair"/>
    <property type="match status" value="1"/>
</dbReference>
<sequence length="570" mass="64954">MSLDYFGLEIIAKEFVNLTVLHLSDGSSRYVDQQGVAYKMVPLDDARTSSTQFQFNSNWFYSQVIRDLPLKEALPFILVCIGLVAFSGITSGLNVSLLSIDPLKIKIMENSTRPYDQKKKGMRDCFGLKSNKGSKASALFRPRTFSMKMLMMIVCVLRKIVKRIKPIIKNQHFLLVTLLVANAAAMESLPIFLDQLVASWLAVIISVTFVLIFGEILPQALLANDPVKAGYNFAWLVRLLQIIFFPVTYPLSLLLDKIIKHKHSVVFTHEEMSNLFGIISQDKEARGQFHKDELLFLDGALKLRMLTVERQMVRWKNVKAFPFDLNLNEEGLTKVWECGFSRVPVFKEHAMDIVGICLIKDLILVNPNDAPLLGNYVRRKPVIMSPNTSMIQALSMFREKRTHLALITKDVDIVNECFSSNQSIPNSVVFLGCITLEDIMEQLIQERIEDEYETSIDERQMSIQDYPRPPDGPAPSLKQPGFLPVIKRAKLRVQRKVSKRIGEGKVELIAMTDKHNPKDDRYRLNLLSEEERLIENHPSNDLPQESQHKSGILEEGNTTDSKMRLLDSEK</sequence>
<evidence type="ECO:0000259" key="7">
    <source>
        <dbReference type="PROSITE" id="PS51846"/>
    </source>
</evidence>
<dbReference type="GO" id="GO:0016020">
    <property type="term" value="C:membrane"/>
    <property type="evidence" value="ECO:0007669"/>
    <property type="project" value="UniProtKB-UniRule"/>
</dbReference>
<feature type="compositionally biased region" description="Basic and acidic residues" evidence="4">
    <location>
        <begin position="561"/>
        <end position="570"/>
    </location>
</feature>
<evidence type="ECO:0000256" key="4">
    <source>
        <dbReference type="SAM" id="MobiDB-lite"/>
    </source>
</evidence>
<evidence type="ECO:0000256" key="2">
    <source>
        <dbReference type="PROSITE-ProRule" id="PRU00703"/>
    </source>
</evidence>
<feature type="transmembrane region" description="Helical" evidence="5">
    <location>
        <begin position="235"/>
        <end position="255"/>
    </location>
</feature>
<dbReference type="Proteomes" id="UP000023152">
    <property type="component" value="Unassembled WGS sequence"/>
</dbReference>
<dbReference type="GO" id="GO:0010960">
    <property type="term" value="P:magnesium ion homeostasis"/>
    <property type="evidence" value="ECO:0007669"/>
    <property type="project" value="InterPro"/>
</dbReference>
<feature type="domain" description="CBS" evidence="6">
    <location>
        <begin position="377"/>
        <end position="451"/>
    </location>
</feature>
<evidence type="ECO:0000259" key="6">
    <source>
        <dbReference type="PROSITE" id="PS51371"/>
    </source>
</evidence>
<dbReference type="GO" id="GO:0030026">
    <property type="term" value="P:intracellular manganese ion homeostasis"/>
    <property type="evidence" value="ECO:0007669"/>
    <property type="project" value="TreeGrafter"/>
</dbReference>
<keyword evidence="3 5" id="KW-0812">Transmembrane</keyword>
<keyword evidence="3 5" id="KW-1133">Transmembrane helix</keyword>
<keyword evidence="2" id="KW-0129">CBS domain</keyword>
<dbReference type="PANTHER" id="PTHR12064">
    <property type="entry name" value="METAL TRANSPORTER CNNM"/>
    <property type="match status" value="1"/>
</dbReference>
<feature type="transmembrane region" description="Helical" evidence="5">
    <location>
        <begin position="73"/>
        <end position="93"/>
    </location>
</feature>
<dbReference type="PROSITE" id="PS51846">
    <property type="entry name" value="CNNM"/>
    <property type="match status" value="1"/>
</dbReference>
<dbReference type="OrthoDB" id="5353557at2759"/>
<dbReference type="PANTHER" id="PTHR12064:SF97">
    <property type="entry name" value="METAL TRANSPORTER CNNM-5"/>
    <property type="match status" value="1"/>
</dbReference>
<dbReference type="InterPro" id="IPR000644">
    <property type="entry name" value="CBS_dom"/>
</dbReference>
<reference evidence="8 9" key="1">
    <citation type="journal article" date="2013" name="Curr. Biol.">
        <title>The Genome of the Foraminiferan Reticulomyxa filosa.</title>
        <authorList>
            <person name="Glockner G."/>
            <person name="Hulsmann N."/>
            <person name="Schleicher M."/>
            <person name="Noegel A.A."/>
            <person name="Eichinger L."/>
            <person name="Gallinger C."/>
            <person name="Pawlowski J."/>
            <person name="Sierra R."/>
            <person name="Euteneuer U."/>
            <person name="Pillet L."/>
            <person name="Moustafa A."/>
            <person name="Platzer M."/>
            <person name="Groth M."/>
            <person name="Szafranski K."/>
            <person name="Schliwa M."/>
        </authorList>
    </citation>
    <scope>NUCLEOTIDE SEQUENCE [LARGE SCALE GENOMIC DNA]</scope>
</reference>
<feature type="transmembrane region" description="Helical" evidence="5">
    <location>
        <begin position="199"/>
        <end position="223"/>
    </location>
</feature>
<evidence type="ECO:0000256" key="3">
    <source>
        <dbReference type="PROSITE-ProRule" id="PRU01193"/>
    </source>
</evidence>
<gene>
    <name evidence="8" type="ORF">RFI_18358</name>
</gene>
<keyword evidence="1" id="KW-0677">Repeat</keyword>
<dbReference type="GO" id="GO:0005737">
    <property type="term" value="C:cytoplasm"/>
    <property type="evidence" value="ECO:0007669"/>
    <property type="project" value="TreeGrafter"/>
</dbReference>
<dbReference type="Gene3D" id="3.10.580.10">
    <property type="entry name" value="CBS-domain"/>
    <property type="match status" value="1"/>
</dbReference>
<evidence type="ECO:0000256" key="1">
    <source>
        <dbReference type="ARBA" id="ARBA00022737"/>
    </source>
</evidence>
<dbReference type="OMA" id="CIDSHET"/>
<evidence type="ECO:0000256" key="5">
    <source>
        <dbReference type="SAM" id="Phobius"/>
    </source>
</evidence>
<dbReference type="EMBL" id="ASPP01014291">
    <property type="protein sequence ID" value="ETO18887.1"/>
    <property type="molecule type" value="Genomic_DNA"/>
</dbReference>
<organism evidence="8 9">
    <name type="scientific">Reticulomyxa filosa</name>
    <dbReference type="NCBI Taxonomy" id="46433"/>
    <lineage>
        <taxon>Eukaryota</taxon>
        <taxon>Sar</taxon>
        <taxon>Rhizaria</taxon>
        <taxon>Retaria</taxon>
        <taxon>Foraminifera</taxon>
        <taxon>Monothalamids</taxon>
        <taxon>Reticulomyxidae</taxon>
        <taxon>Reticulomyxa</taxon>
    </lineage>
</organism>
<feature type="domain" description="CNNM transmembrane" evidence="7">
    <location>
        <begin position="69"/>
        <end position="293"/>
    </location>
</feature>
<keyword evidence="3 5" id="KW-0472">Membrane</keyword>
<keyword evidence="9" id="KW-1185">Reference proteome</keyword>
<dbReference type="InterPro" id="IPR002550">
    <property type="entry name" value="CNNM"/>
</dbReference>
<dbReference type="InterPro" id="IPR045095">
    <property type="entry name" value="ACDP"/>
</dbReference>
<evidence type="ECO:0000313" key="9">
    <source>
        <dbReference type="Proteomes" id="UP000023152"/>
    </source>
</evidence>
<evidence type="ECO:0000313" key="8">
    <source>
        <dbReference type="EMBL" id="ETO18887.1"/>
    </source>
</evidence>
<evidence type="ECO:0008006" key="10">
    <source>
        <dbReference type="Google" id="ProtNLM"/>
    </source>
</evidence>
<feature type="transmembrane region" description="Helical" evidence="5">
    <location>
        <begin position="173"/>
        <end position="193"/>
    </location>
</feature>
<comment type="caution">
    <text evidence="8">The sequence shown here is derived from an EMBL/GenBank/DDBJ whole genome shotgun (WGS) entry which is preliminary data.</text>
</comment>
<dbReference type="AlphaFoldDB" id="X6N0R2"/>
<name>X6N0R2_RETFI</name>
<proteinExistence type="predicted"/>
<accession>X6N0R2</accession>
<dbReference type="InterPro" id="IPR046342">
    <property type="entry name" value="CBS_dom_sf"/>
</dbReference>
<dbReference type="PROSITE" id="PS51371">
    <property type="entry name" value="CBS"/>
    <property type="match status" value="1"/>
</dbReference>
<protein>
    <recommendedName>
        <fullName evidence="10">CNNM transmembrane domain-containing protein</fullName>
    </recommendedName>
</protein>